<keyword evidence="6" id="KW-1185">Reference proteome</keyword>
<keyword evidence="3" id="KW-0472">Membrane</keyword>
<dbReference type="InterPro" id="IPR036179">
    <property type="entry name" value="Ig-like_dom_sf"/>
</dbReference>
<name>A0A8C2YCW9_COTJA</name>
<dbReference type="AlphaFoldDB" id="A0A8C2YCW9"/>
<dbReference type="Ensembl" id="ENSCJPT00005023962.1">
    <property type="protein sequence ID" value="ENSCJPP00005017158.1"/>
    <property type="gene ID" value="ENSCJPG00005014033.1"/>
</dbReference>
<evidence type="ECO:0000256" key="4">
    <source>
        <dbReference type="ARBA" id="ARBA00023180"/>
    </source>
</evidence>
<evidence type="ECO:0000256" key="2">
    <source>
        <dbReference type="ARBA" id="ARBA00022729"/>
    </source>
</evidence>
<dbReference type="GO" id="GO:0042110">
    <property type="term" value="P:T cell activation"/>
    <property type="evidence" value="ECO:0007669"/>
    <property type="project" value="TreeGrafter"/>
</dbReference>
<evidence type="ECO:0000256" key="3">
    <source>
        <dbReference type="ARBA" id="ARBA00023136"/>
    </source>
</evidence>
<dbReference type="Gene3D" id="2.60.40.10">
    <property type="entry name" value="Immunoglobulins"/>
    <property type="match status" value="2"/>
</dbReference>
<dbReference type="KEGG" id="cjo:107324444"/>
<dbReference type="GeneID" id="107324444"/>
<keyword evidence="4" id="KW-0325">Glycoprotein</keyword>
<dbReference type="Proteomes" id="UP000694412">
    <property type="component" value="Chromosome 25"/>
</dbReference>
<dbReference type="PANTHER" id="PTHR12080:SF18">
    <property type="entry name" value="SLAM FAMILY MEMBER 9"/>
    <property type="match status" value="1"/>
</dbReference>
<dbReference type="RefSeq" id="XP_015739954.1">
    <property type="nucleotide sequence ID" value="XM_015884468.2"/>
</dbReference>
<organism evidence="5 6">
    <name type="scientific">Coturnix japonica</name>
    <name type="common">Japanese quail</name>
    <name type="synonym">Coturnix coturnix japonica</name>
    <dbReference type="NCBI Taxonomy" id="93934"/>
    <lineage>
        <taxon>Eukaryota</taxon>
        <taxon>Metazoa</taxon>
        <taxon>Chordata</taxon>
        <taxon>Craniata</taxon>
        <taxon>Vertebrata</taxon>
        <taxon>Euteleostomi</taxon>
        <taxon>Archelosauria</taxon>
        <taxon>Archosauria</taxon>
        <taxon>Dinosauria</taxon>
        <taxon>Saurischia</taxon>
        <taxon>Theropoda</taxon>
        <taxon>Coelurosauria</taxon>
        <taxon>Aves</taxon>
        <taxon>Neognathae</taxon>
        <taxon>Galloanserae</taxon>
        <taxon>Galliformes</taxon>
        <taxon>Phasianidae</taxon>
        <taxon>Perdicinae</taxon>
        <taxon>Coturnix</taxon>
    </lineage>
</organism>
<accession>A0A8C2YCW9</accession>
<dbReference type="SUPFAM" id="SSF48726">
    <property type="entry name" value="Immunoglobulin"/>
    <property type="match status" value="1"/>
</dbReference>
<dbReference type="InterPro" id="IPR013783">
    <property type="entry name" value="Ig-like_fold"/>
</dbReference>
<proteinExistence type="predicted"/>
<dbReference type="OrthoDB" id="9835793at2759"/>
<dbReference type="PANTHER" id="PTHR12080">
    <property type="entry name" value="SIGNALING LYMPHOCYTIC ACTIVATION MOLECULE"/>
    <property type="match status" value="1"/>
</dbReference>
<protein>
    <submittedName>
        <fullName evidence="5">SLAM family member 8-like</fullName>
    </submittedName>
</protein>
<sequence length="248" mass="27832">MLRVDLGHQHGMKAAVVLTGQLLVFFSVKAWAQQDLRHVEGLTEGVAYLIPSKQGSFQKVEWRFGKDLKIAIRESEKKVRYPNGPYKGRLELFSNNTLRVDQLQKGDSNTYWVYMEDDASTVHSESIELRVYDAVPKPTVSYVVDKSNPESCKVTLNCSVGLEDVTYEWLPPRKVISNGGGELFLSFNPVVEIYTCIVRNPVSFNSSWLIHKHPCSWEAEPSAAIASIKTSMLVALGCLLLFLLLTPP</sequence>
<evidence type="ECO:0000313" key="6">
    <source>
        <dbReference type="Proteomes" id="UP000694412"/>
    </source>
</evidence>
<dbReference type="GeneTree" id="ENSGT01030000234540"/>
<reference evidence="5" key="1">
    <citation type="submission" date="2015-11" db="EMBL/GenBank/DDBJ databases">
        <authorList>
            <consortium name="International Coturnix japonica Genome Analysis Consortium"/>
            <person name="Warren W."/>
            <person name="Burt D.W."/>
            <person name="Antin P.B."/>
            <person name="Lanford R."/>
            <person name="Gros J."/>
            <person name="Wilson R.K."/>
        </authorList>
    </citation>
    <scope>NUCLEOTIDE SEQUENCE [LARGE SCALE GENOMIC DNA]</scope>
</reference>
<evidence type="ECO:0000313" key="5">
    <source>
        <dbReference type="Ensembl" id="ENSCJPP00005017158.1"/>
    </source>
</evidence>
<dbReference type="GO" id="GO:0009897">
    <property type="term" value="C:external side of plasma membrane"/>
    <property type="evidence" value="ECO:0007669"/>
    <property type="project" value="TreeGrafter"/>
</dbReference>
<gene>
    <name evidence="5" type="primary">LOC107324444</name>
</gene>
<evidence type="ECO:0000256" key="1">
    <source>
        <dbReference type="ARBA" id="ARBA00004370"/>
    </source>
</evidence>
<reference evidence="5" key="2">
    <citation type="submission" date="2025-08" db="UniProtKB">
        <authorList>
            <consortium name="Ensembl"/>
        </authorList>
    </citation>
    <scope>IDENTIFICATION</scope>
</reference>
<dbReference type="InterPro" id="IPR015631">
    <property type="entry name" value="CD2/SLAM_rcpt"/>
</dbReference>
<keyword evidence="2" id="KW-0732">Signal</keyword>
<reference evidence="5" key="3">
    <citation type="submission" date="2025-09" db="UniProtKB">
        <authorList>
            <consortium name="Ensembl"/>
        </authorList>
    </citation>
    <scope>IDENTIFICATION</scope>
</reference>
<comment type="subcellular location">
    <subcellularLocation>
        <location evidence="1">Membrane</location>
    </subcellularLocation>
</comment>